<accession>A0A9P5PFG0</accession>
<name>A0A9P5PFG0_9AGAR</name>
<organism evidence="1 2">
    <name type="scientific">Rhodocollybia butyracea</name>
    <dbReference type="NCBI Taxonomy" id="206335"/>
    <lineage>
        <taxon>Eukaryota</taxon>
        <taxon>Fungi</taxon>
        <taxon>Dikarya</taxon>
        <taxon>Basidiomycota</taxon>
        <taxon>Agaricomycotina</taxon>
        <taxon>Agaricomycetes</taxon>
        <taxon>Agaricomycetidae</taxon>
        <taxon>Agaricales</taxon>
        <taxon>Marasmiineae</taxon>
        <taxon>Omphalotaceae</taxon>
        <taxon>Rhodocollybia</taxon>
    </lineage>
</organism>
<protein>
    <submittedName>
        <fullName evidence="1">Uncharacterized protein</fullName>
    </submittedName>
</protein>
<dbReference type="OrthoDB" id="1918at2759"/>
<sequence>MILIPILVGGCGEAVEILIRNPKRFSYNKFINSVFRFGECSGAQQKTRVEQAVFRYATAFDLGLIFHSRQLSAHLESPPYSISTVSYAFINSNDVEYHSKFVLPRHEPLRYLFQLIRKEDSSGNRLCLPVDVEKDTADVGTEGIGGMVWLSVEDPAEYGIMRDTGES</sequence>
<dbReference type="Proteomes" id="UP000772434">
    <property type="component" value="Unassembled WGS sequence"/>
</dbReference>
<proteinExistence type="predicted"/>
<evidence type="ECO:0000313" key="1">
    <source>
        <dbReference type="EMBL" id="KAF9062396.1"/>
    </source>
</evidence>
<keyword evidence="2" id="KW-1185">Reference proteome</keyword>
<gene>
    <name evidence="1" type="ORF">BDP27DRAFT_292687</name>
</gene>
<dbReference type="AlphaFoldDB" id="A0A9P5PFG0"/>
<reference evidence="1" key="1">
    <citation type="submission" date="2020-11" db="EMBL/GenBank/DDBJ databases">
        <authorList>
            <consortium name="DOE Joint Genome Institute"/>
            <person name="Ahrendt S."/>
            <person name="Riley R."/>
            <person name="Andreopoulos W."/>
            <person name="Labutti K."/>
            <person name="Pangilinan J."/>
            <person name="Ruiz-Duenas F.J."/>
            <person name="Barrasa J.M."/>
            <person name="Sanchez-Garcia M."/>
            <person name="Camarero S."/>
            <person name="Miyauchi S."/>
            <person name="Serrano A."/>
            <person name="Linde D."/>
            <person name="Babiker R."/>
            <person name="Drula E."/>
            <person name="Ayuso-Fernandez I."/>
            <person name="Pacheco R."/>
            <person name="Padilla G."/>
            <person name="Ferreira P."/>
            <person name="Barriuso J."/>
            <person name="Kellner H."/>
            <person name="Castanera R."/>
            <person name="Alfaro M."/>
            <person name="Ramirez L."/>
            <person name="Pisabarro A.G."/>
            <person name="Kuo A."/>
            <person name="Tritt A."/>
            <person name="Lipzen A."/>
            <person name="He G."/>
            <person name="Yan M."/>
            <person name="Ng V."/>
            <person name="Cullen D."/>
            <person name="Martin F."/>
            <person name="Rosso M.-N."/>
            <person name="Henrissat B."/>
            <person name="Hibbett D."/>
            <person name="Martinez A.T."/>
            <person name="Grigoriev I.V."/>
        </authorList>
    </citation>
    <scope>NUCLEOTIDE SEQUENCE</scope>
    <source>
        <strain evidence="1">AH 40177</strain>
    </source>
</reference>
<evidence type="ECO:0000313" key="2">
    <source>
        <dbReference type="Proteomes" id="UP000772434"/>
    </source>
</evidence>
<comment type="caution">
    <text evidence="1">The sequence shown here is derived from an EMBL/GenBank/DDBJ whole genome shotgun (WGS) entry which is preliminary data.</text>
</comment>
<dbReference type="EMBL" id="JADNRY010000173">
    <property type="protein sequence ID" value="KAF9062396.1"/>
    <property type="molecule type" value="Genomic_DNA"/>
</dbReference>